<dbReference type="SMART" id="SM00072">
    <property type="entry name" value="GuKc"/>
    <property type="match status" value="1"/>
</dbReference>
<dbReference type="Proteomes" id="UP000185494">
    <property type="component" value="Chromosome 1"/>
</dbReference>
<evidence type="ECO:0000256" key="4">
    <source>
        <dbReference type="ARBA" id="ARBA00022741"/>
    </source>
</evidence>
<organism evidence="8 9">
    <name type="scientific">Roseomonas gilardii</name>
    <dbReference type="NCBI Taxonomy" id="257708"/>
    <lineage>
        <taxon>Bacteria</taxon>
        <taxon>Pseudomonadati</taxon>
        <taxon>Pseudomonadota</taxon>
        <taxon>Alphaproteobacteria</taxon>
        <taxon>Acetobacterales</taxon>
        <taxon>Roseomonadaceae</taxon>
        <taxon>Roseomonas</taxon>
    </lineage>
</organism>
<keyword evidence="3 6" id="KW-0808">Transferase</keyword>
<name>A0A1L7AIQ7_9PROT</name>
<dbReference type="SUPFAM" id="SSF52540">
    <property type="entry name" value="P-loop containing nucleoside triphosphate hydrolases"/>
    <property type="match status" value="1"/>
</dbReference>
<dbReference type="UniPathway" id="UPA00087">
    <property type="reaction ID" value="UER00175"/>
</dbReference>
<dbReference type="GO" id="GO:0033863">
    <property type="term" value="F:ribose 1,5-bisphosphate phosphokinase activity"/>
    <property type="evidence" value="ECO:0007669"/>
    <property type="project" value="UniProtKB-UniRule"/>
</dbReference>
<comment type="similarity">
    <text evidence="6">Belongs to the ribose 1,5-bisphosphokinase family.</text>
</comment>
<dbReference type="GO" id="GO:0006015">
    <property type="term" value="P:5-phosphoribose 1-diphosphate biosynthetic process"/>
    <property type="evidence" value="ECO:0007669"/>
    <property type="project" value="UniProtKB-UniRule"/>
</dbReference>
<dbReference type="InterPro" id="IPR012699">
    <property type="entry name" value="PhnN"/>
</dbReference>
<feature type="domain" description="Guanylate kinase/L-type calcium channel beta subunit" evidence="7">
    <location>
        <begin position="2"/>
        <end position="180"/>
    </location>
</feature>
<proteinExistence type="inferred from homology"/>
<dbReference type="GO" id="GO:0019634">
    <property type="term" value="P:organic phosphonate metabolic process"/>
    <property type="evidence" value="ECO:0007669"/>
    <property type="project" value="UniProtKB-UniRule"/>
</dbReference>
<evidence type="ECO:0000313" key="8">
    <source>
        <dbReference type="EMBL" id="APT58590.1"/>
    </source>
</evidence>
<dbReference type="AlphaFoldDB" id="A0A1L7AIQ7"/>
<dbReference type="STRING" id="257708.RGI145_17200"/>
<dbReference type="Gene3D" id="3.40.50.300">
    <property type="entry name" value="P-loop containing nucleotide triphosphate hydrolases"/>
    <property type="match status" value="1"/>
</dbReference>
<dbReference type="EC" id="2.7.4.23" evidence="6"/>
<evidence type="ECO:0000256" key="1">
    <source>
        <dbReference type="ARBA" id="ARBA00000373"/>
    </source>
</evidence>
<dbReference type="NCBIfam" id="TIGR02322">
    <property type="entry name" value="phosphon_PhnN"/>
    <property type="match status" value="1"/>
</dbReference>
<dbReference type="RefSeq" id="WP_075799348.1">
    <property type="nucleotide sequence ID" value="NZ_CP015583.1"/>
</dbReference>
<keyword evidence="4 6" id="KW-0547">Nucleotide-binding</keyword>
<gene>
    <name evidence="6" type="primary">phnN</name>
    <name evidence="8" type="ORF">RGI145_17200</name>
</gene>
<evidence type="ECO:0000256" key="2">
    <source>
        <dbReference type="ARBA" id="ARBA00005069"/>
    </source>
</evidence>
<dbReference type="KEGG" id="rgi:RGI145_17200"/>
<evidence type="ECO:0000256" key="5">
    <source>
        <dbReference type="ARBA" id="ARBA00022840"/>
    </source>
</evidence>
<sequence>MQGGFVLVVGPSGAGKDTVIAGARAALEGEPRLLFPHRVVTRPASEWEAHDSLDEAGFRQAEAEGAFALSWRAHGLCYGIPAEAAAAARAGKLVLCNVSRAVVSQARERLPAVSVVEITAPPEVLGQRLARRARAEDGDVALRLRRAPVLDGPPAELRIVNDGTPEDAVAQLLAHLRDRLAVG</sequence>
<evidence type="ECO:0000256" key="6">
    <source>
        <dbReference type="HAMAP-Rule" id="MF_00836"/>
    </source>
</evidence>
<protein>
    <recommendedName>
        <fullName evidence="6">Ribose 1,5-bisphosphate phosphokinase PhnN</fullName>
        <ecNumber evidence="6">2.7.4.23</ecNumber>
    </recommendedName>
    <alternativeName>
        <fullName evidence="6">Ribose 1,5-bisphosphokinase</fullName>
    </alternativeName>
</protein>
<evidence type="ECO:0000256" key="3">
    <source>
        <dbReference type="ARBA" id="ARBA00022679"/>
    </source>
</evidence>
<keyword evidence="5 6" id="KW-0067">ATP-binding</keyword>
<dbReference type="HAMAP" id="MF_00836">
    <property type="entry name" value="PhnN"/>
    <property type="match status" value="1"/>
</dbReference>
<dbReference type="InterPro" id="IPR008145">
    <property type="entry name" value="GK/Ca_channel_bsu"/>
</dbReference>
<dbReference type="InterPro" id="IPR027417">
    <property type="entry name" value="P-loop_NTPase"/>
</dbReference>
<comment type="catalytic activity">
    <reaction evidence="1 6">
        <text>alpha-D-ribose 1,5-bisphosphate + ATP = 5-phospho-alpha-D-ribose 1-diphosphate + ADP</text>
        <dbReference type="Rhea" id="RHEA:20109"/>
        <dbReference type="ChEBI" id="CHEBI:30616"/>
        <dbReference type="ChEBI" id="CHEBI:58017"/>
        <dbReference type="ChEBI" id="CHEBI:68688"/>
        <dbReference type="ChEBI" id="CHEBI:456216"/>
        <dbReference type="EC" id="2.7.4.23"/>
    </reaction>
</comment>
<comment type="pathway">
    <text evidence="2 6">Metabolic intermediate biosynthesis; 5-phospho-alpha-D-ribose 1-diphosphate biosynthesis; 5-phospho-alpha-D-ribose 1-diphosphate from D-ribose 5-phosphate (route II): step 3/3.</text>
</comment>
<reference evidence="8 9" key="1">
    <citation type="submission" date="2016-05" db="EMBL/GenBank/DDBJ databases">
        <title>Complete Genome and Methylome Analysis of Psychrotrophic Bacterial Isolates from Antarctic Lake Untersee.</title>
        <authorList>
            <person name="Fomenkov A."/>
            <person name="Akimov V.N."/>
            <person name="Vasilyeva L.V."/>
            <person name="Andersen D."/>
            <person name="Vincze T."/>
            <person name="Roberts R.J."/>
        </authorList>
    </citation>
    <scope>NUCLEOTIDE SEQUENCE [LARGE SCALE GENOMIC DNA]</scope>
    <source>
        <strain evidence="8 9">U14-5</strain>
    </source>
</reference>
<feature type="binding site" evidence="6">
    <location>
        <begin position="10"/>
        <end position="17"/>
    </location>
    <ligand>
        <name>ATP</name>
        <dbReference type="ChEBI" id="CHEBI:30616"/>
    </ligand>
</feature>
<dbReference type="EMBL" id="CP015583">
    <property type="protein sequence ID" value="APT58590.1"/>
    <property type="molecule type" value="Genomic_DNA"/>
</dbReference>
<comment type="function">
    <text evidence="6">Catalyzes the phosphorylation of ribose 1,5-bisphosphate to 5-phospho-D-ribosyl alpha-1-diphosphate (PRPP).</text>
</comment>
<keyword evidence="8" id="KW-0418">Kinase</keyword>
<evidence type="ECO:0000313" key="9">
    <source>
        <dbReference type="Proteomes" id="UP000185494"/>
    </source>
</evidence>
<dbReference type="eggNOG" id="COG3709">
    <property type="taxonomic scope" value="Bacteria"/>
</dbReference>
<evidence type="ECO:0000259" key="7">
    <source>
        <dbReference type="SMART" id="SM00072"/>
    </source>
</evidence>
<dbReference type="GO" id="GO:0005524">
    <property type="term" value="F:ATP binding"/>
    <property type="evidence" value="ECO:0007669"/>
    <property type="project" value="UniProtKB-KW"/>
</dbReference>
<accession>A0A1L7AIQ7</accession>